<keyword evidence="4" id="KW-1185">Reference proteome</keyword>
<dbReference type="Proteomes" id="UP001596380">
    <property type="component" value="Unassembled WGS sequence"/>
</dbReference>
<feature type="transmembrane region" description="Helical" evidence="2">
    <location>
        <begin position="82"/>
        <end position="103"/>
    </location>
</feature>
<reference evidence="4" key="1">
    <citation type="journal article" date="2019" name="Int. J. Syst. Evol. Microbiol.">
        <title>The Global Catalogue of Microorganisms (GCM) 10K type strain sequencing project: providing services to taxonomists for standard genome sequencing and annotation.</title>
        <authorList>
            <consortium name="The Broad Institute Genomics Platform"/>
            <consortium name="The Broad Institute Genome Sequencing Center for Infectious Disease"/>
            <person name="Wu L."/>
            <person name="Ma J."/>
        </authorList>
    </citation>
    <scope>NUCLEOTIDE SEQUENCE [LARGE SCALE GENOMIC DNA]</scope>
    <source>
        <strain evidence="4">JCM 3369</strain>
    </source>
</reference>
<comment type="caution">
    <text evidence="3">The sequence shown here is derived from an EMBL/GenBank/DDBJ whole genome shotgun (WGS) entry which is preliminary data.</text>
</comment>
<feature type="transmembrane region" description="Helical" evidence="2">
    <location>
        <begin position="27"/>
        <end position="51"/>
    </location>
</feature>
<feature type="region of interest" description="Disordered" evidence="1">
    <location>
        <begin position="1"/>
        <end position="21"/>
    </location>
</feature>
<protein>
    <submittedName>
        <fullName evidence="3">Uncharacterized protein</fullName>
    </submittedName>
</protein>
<dbReference type="RefSeq" id="WP_160822336.1">
    <property type="nucleotide sequence ID" value="NZ_JBHSXE010000001.1"/>
</dbReference>
<evidence type="ECO:0000313" key="3">
    <source>
        <dbReference type="EMBL" id="MFC6882672.1"/>
    </source>
</evidence>
<keyword evidence="2" id="KW-0812">Transmembrane</keyword>
<proteinExistence type="predicted"/>
<evidence type="ECO:0000313" key="4">
    <source>
        <dbReference type="Proteomes" id="UP001596380"/>
    </source>
</evidence>
<evidence type="ECO:0000256" key="1">
    <source>
        <dbReference type="SAM" id="MobiDB-lite"/>
    </source>
</evidence>
<evidence type="ECO:0000256" key="2">
    <source>
        <dbReference type="SAM" id="Phobius"/>
    </source>
</evidence>
<feature type="compositionally biased region" description="Basic and acidic residues" evidence="1">
    <location>
        <begin position="1"/>
        <end position="11"/>
    </location>
</feature>
<dbReference type="EMBL" id="JBHSXS010000014">
    <property type="protein sequence ID" value="MFC6882672.1"/>
    <property type="molecule type" value="Genomic_DNA"/>
</dbReference>
<keyword evidence="2" id="KW-1133">Transmembrane helix</keyword>
<gene>
    <name evidence="3" type="ORF">ACFQKB_23150</name>
</gene>
<sequence>MHSTVERERRAVTGTGTGRAARNDRPVAVRSAVAVLCAAWGSTAVLTFALLSSTRERTWPLRALDAVVPGPAGPQDAAPGGAASAGVCAVLLATGALLVYAVPELLQGHRAARTVVWTATPLLAAEPVRRALGMLDGDATVAWCVLAVAACALLAAALLALPSASAHLRR</sequence>
<organism evidence="3 4">
    <name type="scientific">Actinomadura yumaensis</name>
    <dbReference type="NCBI Taxonomy" id="111807"/>
    <lineage>
        <taxon>Bacteria</taxon>
        <taxon>Bacillati</taxon>
        <taxon>Actinomycetota</taxon>
        <taxon>Actinomycetes</taxon>
        <taxon>Streptosporangiales</taxon>
        <taxon>Thermomonosporaceae</taxon>
        <taxon>Actinomadura</taxon>
    </lineage>
</organism>
<accession>A0ABW2CMD1</accession>
<feature type="transmembrane region" description="Helical" evidence="2">
    <location>
        <begin position="139"/>
        <end position="161"/>
    </location>
</feature>
<name>A0ABW2CMD1_9ACTN</name>
<keyword evidence="2" id="KW-0472">Membrane</keyword>